<protein>
    <submittedName>
        <fullName evidence="1">Uncharacterized protein</fullName>
    </submittedName>
</protein>
<proteinExistence type="predicted"/>
<gene>
    <name evidence="1" type="ORF">DP116_10810</name>
</gene>
<keyword evidence="2" id="KW-1185">Reference proteome</keyword>
<evidence type="ECO:0000313" key="1">
    <source>
        <dbReference type="EMBL" id="NMG19925.1"/>
    </source>
</evidence>
<organism evidence="1 2">
    <name type="scientific">Brasilonema bromeliae SPC951</name>
    <dbReference type="NCBI Taxonomy" id="385972"/>
    <lineage>
        <taxon>Bacteria</taxon>
        <taxon>Bacillati</taxon>
        <taxon>Cyanobacteriota</taxon>
        <taxon>Cyanophyceae</taxon>
        <taxon>Nostocales</taxon>
        <taxon>Scytonemataceae</taxon>
        <taxon>Brasilonema</taxon>
        <taxon>Bromeliae group (in: Brasilonema)</taxon>
    </lineage>
</organism>
<sequence length="61" mass="6971">MVLLNTLLQYILRSKTLYKTLLKKISEDTGSIGDKGYSIDKSKSQYNIRGKQLPKNLLVKI</sequence>
<evidence type="ECO:0000313" key="2">
    <source>
        <dbReference type="Proteomes" id="UP000718564"/>
    </source>
</evidence>
<dbReference type="Proteomes" id="UP000718564">
    <property type="component" value="Unassembled WGS sequence"/>
</dbReference>
<comment type="caution">
    <text evidence="1">The sequence shown here is derived from an EMBL/GenBank/DDBJ whole genome shotgun (WGS) entry which is preliminary data.</text>
</comment>
<reference evidence="1 2" key="1">
    <citation type="submission" date="2018-06" db="EMBL/GenBank/DDBJ databases">
        <title>Comparative genomics of Brasilonema spp. strains.</title>
        <authorList>
            <person name="Alvarenga D.O."/>
            <person name="Fiore M.F."/>
            <person name="Varani A.M."/>
        </authorList>
    </citation>
    <scope>NUCLEOTIDE SEQUENCE [LARGE SCALE GENOMIC DNA]</scope>
    <source>
        <strain evidence="1 2">SPC951</strain>
    </source>
</reference>
<dbReference type="EMBL" id="QMEB01000066">
    <property type="protein sequence ID" value="NMG19925.1"/>
    <property type="molecule type" value="Genomic_DNA"/>
</dbReference>
<name>A0ABX1P8L3_9CYAN</name>
<accession>A0ABX1P8L3</accession>